<dbReference type="Proteomes" id="UP000247465">
    <property type="component" value="Chromosome"/>
</dbReference>
<dbReference type="GO" id="GO:2000143">
    <property type="term" value="P:negative regulation of DNA-templated transcription initiation"/>
    <property type="evidence" value="ECO:0007669"/>
    <property type="project" value="TreeGrafter"/>
</dbReference>
<dbReference type="Pfam" id="PF02381">
    <property type="entry name" value="MraZ"/>
    <property type="match status" value="1"/>
</dbReference>
<evidence type="ECO:0000259" key="8">
    <source>
        <dbReference type="PROSITE" id="PS51740"/>
    </source>
</evidence>
<gene>
    <name evidence="7 9" type="primary">mraZ</name>
    <name evidence="9" type="ORF">DF168_01408</name>
</gene>
<dbReference type="InterPro" id="IPR003444">
    <property type="entry name" value="MraZ"/>
</dbReference>
<keyword evidence="2 7" id="KW-0963">Cytoplasm</keyword>
<dbReference type="Gene3D" id="3.40.1550.20">
    <property type="entry name" value="Transcriptional regulator MraZ domain"/>
    <property type="match status" value="1"/>
</dbReference>
<protein>
    <recommendedName>
        <fullName evidence="1 7">Transcriptional regulator MraZ</fullName>
    </recommendedName>
</protein>
<dbReference type="CDD" id="cd16321">
    <property type="entry name" value="MraZ_C"/>
    <property type="match status" value="1"/>
</dbReference>
<dbReference type="InterPro" id="IPR037914">
    <property type="entry name" value="SpoVT-AbrB_sf"/>
</dbReference>
<name>A0A2Z4AGJ0_9BACT</name>
<proteinExistence type="inferred from homology"/>
<dbReference type="InterPro" id="IPR007159">
    <property type="entry name" value="SpoVT-AbrB_dom"/>
</dbReference>
<comment type="similarity">
    <text evidence="7">Belongs to the MraZ family.</text>
</comment>
<dbReference type="GO" id="GO:0009295">
    <property type="term" value="C:nucleoid"/>
    <property type="evidence" value="ECO:0007669"/>
    <property type="project" value="UniProtKB-SubCell"/>
</dbReference>
<keyword evidence="3" id="KW-0677">Repeat</keyword>
<reference evidence="9 10" key="1">
    <citation type="submission" date="2018-06" db="EMBL/GenBank/DDBJ databases">
        <title>Draft Genome Sequence of a Novel Marine Bacterium Related to the Verrucomicrobia.</title>
        <authorList>
            <person name="Vosseberg J."/>
            <person name="Martijn J."/>
            <person name="Ettema T.J.G."/>
        </authorList>
    </citation>
    <scope>NUCLEOTIDE SEQUENCE [LARGE SCALE GENOMIC DNA]</scope>
    <source>
        <strain evidence="9">TARA_B100001123</strain>
    </source>
</reference>
<dbReference type="SUPFAM" id="SSF89447">
    <property type="entry name" value="AbrB/MazE/MraZ-like"/>
    <property type="match status" value="1"/>
</dbReference>
<evidence type="ECO:0000256" key="1">
    <source>
        <dbReference type="ARBA" id="ARBA00013860"/>
    </source>
</evidence>
<evidence type="ECO:0000256" key="5">
    <source>
        <dbReference type="ARBA" id="ARBA00023125"/>
    </source>
</evidence>
<dbReference type="PANTHER" id="PTHR34701:SF1">
    <property type="entry name" value="TRANSCRIPTIONAL REGULATOR MRAZ"/>
    <property type="match status" value="1"/>
</dbReference>
<dbReference type="PROSITE" id="PS51740">
    <property type="entry name" value="SPOVT_ABRB"/>
    <property type="match status" value="1"/>
</dbReference>
<evidence type="ECO:0000256" key="6">
    <source>
        <dbReference type="ARBA" id="ARBA00023163"/>
    </source>
</evidence>
<dbReference type="InterPro" id="IPR035644">
    <property type="entry name" value="MraZ_C"/>
</dbReference>
<evidence type="ECO:0000313" key="9">
    <source>
        <dbReference type="EMBL" id="AWT60206.1"/>
    </source>
</evidence>
<keyword evidence="4 7" id="KW-0805">Transcription regulation</keyword>
<comment type="subcellular location">
    <subcellularLocation>
        <location evidence="7">Cytoplasm</location>
        <location evidence="7">Nucleoid</location>
    </subcellularLocation>
</comment>
<evidence type="ECO:0000256" key="3">
    <source>
        <dbReference type="ARBA" id="ARBA00022737"/>
    </source>
</evidence>
<dbReference type="PANTHER" id="PTHR34701">
    <property type="entry name" value="TRANSCRIPTIONAL REGULATOR MRAZ"/>
    <property type="match status" value="1"/>
</dbReference>
<evidence type="ECO:0000256" key="7">
    <source>
        <dbReference type="HAMAP-Rule" id="MF_01008"/>
    </source>
</evidence>
<dbReference type="EMBL" id="CP029803">
    <property type="protein sequence ID" value="AWT60206.1"/>
    <property type="molecule type" value="Genomic_DNA"/>
</dbReference>
<sequence length="149" mass="16930">MAGVETEPFYVGEYRHNLDGKNRVTIPSKWRFLGDDGDIYVGWWHPDGYIAVYPPKKITEFRERIRGIAESDRQGQGILRRLFGKAHQFGCDSQGRIKLHGALVQLAGLTKAVVLVGLGESFNIWNEKLYQDQAGEEFDLLSAMREFGI</sequence>
<dbReference type="KEGG" id="mtar:DF168_01408"/>
<comment type="subunit">
    <text evidence="7">Forms oligomers.</text>
</comment>
<dbReference type="GO" id="GO:0005737">
    <property type="term" value="C:cytoplasm"/>
    <property type="evidence" value="ECO:0007669"/>
    <property type="project" value="UniProtKB-UniRule"/>
</dbReference>
<organism evidence="9 10">
    <name type="scientific">Candidatus Moanibacter tarae</name>
    <dbReference type="NCBI Taxonomy" id="2200854"/>
    <lineage>
        <taxon>Bacteria</taxon>
        <taxon>Pseudomonadati</taxon>
        <taxon>Verrucomicrobiota</taxon>
        <taxon>Opitutia</taxon>
        <taxon>Puniceicoccales</taxon>
        <taxon>Puniceicoccales incertae sedis</taxon>
        <taxon>Candidatus Moanibacter</taxon>
    </lineage>
</organism>
<keyword evidence="5 7" id="KW-0238">DNA-binding</keyword>
<dbReference type="InterPro" id="IPR020603">
    <property type="entry name" value="MraZ_dom"/>
</dbReference>
<evidence type="ECO:0000256" key="2">
    <source>
        <dbReference type="ARBA" id="ARBA00022490"/>
    </source>
</evidence>
<dbReference type="InterPro" id="IPR035642">
    <property type="entry name" value="MraZ_N"/>
</dbReference>
<keyword evidence="6 7" id="KW-0804">Transcription</keyword>
<dbReference type="InterPro" id="IPR038619">
    <property type="entry name" value="MraZ_sf"/>
</dbReference>
<dbReference type="GO" id="GO:0003700">
    <property type="term" value="F:DNA-binding transcription factor activity"/>
    <property type="evidence" value="ECO:0007669"/>
    <property type="project" value="UniProtKB-UniRule"/>
</dbReference>
<dbReference type="GO" id="GO:0000976">
    <property type="term" value="F:transcription cis-regulatory region binding"/>
    <property type="evidence" value="ECO:0007669"/>
    <property type="project" value="TreeGrafter"/>
</dbReference>
<evidence type="ECO:0000313" key="10">
    <source>
        <dbReference type="Proteomes" id="UP000247465"/>
    </source>
</evidence>
<feature type="domain" description="SpoVT-AbrB" evidence="8">
    <location>
        <begin position="13"/>
        <end position="57"/>
    </location>
</feature>
<evidence type="ECO:0000256" key="4">
    <source>
        <dbReference type="ARBA" id="ARBA00023015"/>
    </source>
</evidence>
<dbReference type="HAMAP" id="MF_01008">
    <property type="entry name" value="MraZ"/>
    <property type="match status" value="1"/>
</dbReference>
<dbReference type="CDD" id="cd16320">
    <property type="entry name" value="MraZ_N"/>
    <property type="match status" value="1"/>
</dbReference>
<dbReference type="AlphaFoldDB" id="A0A2Z4AGJ0"/>
<accession>A0A2Z4AGJ0</accession>